<name>A0AAP0DXR4_9MAGN</name>
<keyword evidence="1" id="KW-0472">Membrane</keyword>
<evidence type="ECO:0000313" key="2">
    <source>
        <dbReference type="EMBL" id="KAK9083005.1"/>
    </source>
</evidence>
<sequence>MHHSSSGYKKFHQTPLCYLSIVDPHGGFGFGTFMVLLYFCVSFVSDVSIDGLCFWVSFLSSYCTAEVLLSDLFQAKYGHAGLMYGVISACVFKLYEGGVSAVNKSGALNPQLIISPFVSSSLADSMLRLSNV</sequence>
<dbReference type="EMBL" id="JBBNAG010000013">
    <property type="protein sequence ID" value="KAK9083005.1"/>
    <property type="molecule type" value="Genomic_DNA"/>
</dbReference>
<accession>A0AAP0DXR4</accession>
<protein>
    <submittedName>
        <fullName evidence="2">Uncharacterized protein</fullName>
    </submittedName>
</protein>
<proteinExistence type="predicted"/>
<dbReference type="AlphaFoldDB" id="A0AAP0DXR4"/>
<keyword evidence="3" id="KW-1185">Reference proteome</keyword>
<reference evidence="2 3" key="1">
    <citation type="submission" date="2024-01" db="EMBL/GenBank/DDBJ databases">
        <title>Genome assemblies of Stephania.</title>
        <authorList>
            <person name="Yang L."/>
        </authorList>
    </citation>
    <scope>NUCLEOTIDE SEQUENCE [LARGE SCALE GENOMIC DNA]</scope>
    <source>
        <strain evidence="2">JXDWG</strain>
        <tissue evidence="2">Leaf</tissue>
    </source>
</reference>
<evidence type="ECO:0000313" key="3">
    <source>
        <dbReference type="Proteomes" id="UP001419268"/>
    </source>
</evidence>
<dbReference type="Proteomes" id="UP001419268">
    <property type="component" value="Unassembled WGS sequence"/>
</dbReference>
<feature type="transmembrane region" description="Helical" evidence="1">
    <location>
        <begin position="77"/>
        <end position="95"/>
    </location>
</feature>
<evidence type="ECO:0000256" key="1">
    <source>
        <dbReference type="SAM" id="Phobius"/>
    </source>
</evidence>
<keyword evidence="1" id="KW-0812">Transmembrane</keyword>
<comment type="caution">
    <text evidence="2">The sequence shown here is derived from an EMBL/GenBank/DDBJ whole genome shotgun (WGS) entry which is preliminary data.</text>
</comment>
<organism evidence="2 3">
    <name type="scientific">Stephania cephalantha</name>
    <dbReference type="NCBI Taxonomy" id="152367"/>
    <lineage>
        <taxon>Eukaryota</taxon>
        <taxon>Viridiplantae</taxon>
        <taxon>Streptophyta</taxon>
        <taxon>Embryophyta</taxon>
        <taxon>Tracheophyta</taxon>
        <taxon>Spermatophyta</taxon>
        <taxon>Magnoliopsida</taxon>
        <taxon>Ranunculales</taxon>
        <taxon>Menispermaceae</taxon>
        <taxon>Menispermoideae</taxon>
        <taxon>Cissampelideae</taxon>
        <taxon>Stephania</taxon>
    </lineage>
</organism>
<keyword evidence="1" id="KW-1133">Transmembrane helix</keyword>
<gene>
    <name evidence="2" type="ORF">Scep_029476</name>
</gene>